<feature type="domain" description="START" evidence="3">
    <location>
        <begin position="76"/>
        <end position="310"/>
    </location>
</feature>
<dbReference type="Gene3D" id="3.30.530.20">
    <property type="match status" value="1"/>
</dbReference>
<evidence type="ECO:0000313" key="5">
    <source>
        <dbReference type="Proteomes" id="UP000188320"/>
    </source>
</evidence>
<evidence type="ECO:0000256" key="2">
    <source>
        <dbReference type="SAM" id="Phobius"/>
    </source>
</evidence>
<feature type="compositionally biased region" description="Polar residues" evidence="1">
    <location>
        <begin position="22"/>
        <end position="31"/>
    </location>
</feature>
<keyword evidence="2" id="KW-1133">Transmembrane helix</keyword>
<keyword evidence="5" id="KW-1185">Reference proteome</keyword>
<gene>
    <name evidence="4" type="ORF">AX774_g1802</name>
</gene>
<protein>
    <recommendedName>
        <fullName evidence="3">START domain-containing protein</fullName>
    </recommendedName>
</protein>
<proteinExistence type="predicted"/>
<dbReference type="AlphaFoldDB" id="A0A1R1PUM6"/>
<comment type="caution">
    <text evidence="4">The sequence shown here is derived from an EMBL/GenBank/DDBJ whole genome shotgun (WGS) entry which is preliminary data.</text>
</comment>
<dbReference type="SUPFAM" id="SSF55961">
    <property type="entry name" value="Bet v1-like"/>
    <property type="match status" value="1"/>
</dbReference>
<dbReference type="Pfam" id="PF01852">
    <property type="entry name" value="START"/>
    <property type="match status" value="1"/>
</dbReference>
<dbReference type="Proteomes" id="UP000188320">
    <property type="component" value="Unassembled WGS sequence"/>
</dbReference>
<organism evidence="4 5">
    <name type="scientific">Zancudomyces culisetae</name>
    <name type="common">Gut fungus</name>
    <name type="synonym">Smittium culisetae</name>
    <dbReference type="NCBI Taxonomy" id="1213189"/>
    <lineage>
        <taxon>Eukaryota</taxon>
        <taxon>Fungi</taxon>
        <taxon>Fungi incertae sedis</taxon>
        <taxon>Zoopagomycota</taxon>
        <taxon>Kickxellomycotina</taxon>
        <taxon>Harpellomycetes</taxon>
        <taxon>Harpellales</taxon>
        <taxon>Legeriomycetaceae</taxon>
        <taxon>Zancudomyces</taxon>
    </lineage>
</organism>
<sequence>MVESSTQIQEDKQASAAEKSTPIANVNVERQTSSKRADSHSKSYQKENGKRKMEKLVTRFNKTIESLNKKQLQARDAKEYVATINQAHNSLESCILHARTESGDWEKIDESTTMKIYRNSNVVKSNAIVVETDVNAEISEVSKFISDVSKRPLWDLMVNTAQEVYRFDTHTTINYYRSKEIVWKVVPARDAVVVSNIKEIFDEKVGLVEYTIVERGTDFYGVQDISSESAVRVNILATGFKILRLSENKSKLYWVFDADLGLGKLFASSPARNGGTVKPTSMYMFLEKKMVKGIGKCIGRLVNEVEHKKTSSTPATLPLLSFFFGSNRNAVQSGAAQLSSQKSQQKSVGNVSLLGRLIDRASSGFRKYYFAIIVAIITSVVLRRIIFNPFSKRAKYIL</sequence>
<dbReference type="GO" id="GO:0008289">
    <property type="term" value="F:lipid binding"/>
    <property type="evidence" value="ECO:0007669"/>
    <property type="project" value="InterPro"/>
</dbReference>
<dbReference type="GO" id="GO:0005737">
    <property type="term" value="C:cytoplasm"/>
    <property type="evidence" value="ECO:0007669"/>
    <property type="project" value="UniProtKB-ARBA"/>
</dbReference>
<dbReference type="InterPro" id="IPR023393">
    <property type="entry name" value="START-like_dom_sf"/>
</dbReference>
<reference evidence="5" key="1">
    <citation type="submission" date="2017-01" db="EMBL/GenBank/DDBJ databases">
        <authorList>
            <person name="Wang Y."/>
            <person name="White M."/>
            <person name="Kvist S."/>
            <person name="Moncalvo J.-M."/>
        </authorList>
    </citation>
    <scope>NUCLEOTIDE SEQUENCE [LARGE SCALE GENOMIC DNA]</scope>
    <source>
        <strain evidence="5">COL-18-3</strain>
    </source>
</reference>
<dbReference type="PANTHER" id="PTHR19308:SF14">
    <property type="entry name" value="START DOMAIN-CONTAINING PROTEIN"/>
    <property type="match status" value="1"/>
</dbReference>
<dbReference type="InterPro" id="IPR051213">
    <property type="entry name" value="START_lipid_transfer"/>
</dbReference>
<accession>A0A1R1PUM6</accession>
<dbReference type="EMBL" id="LSSK01000166">
    <property type="protein sequence ID" value="OMH84671.1"/>
    <property type="molecule type" value="Genomic_DNA"/>
</dbReference>
<keyword evidence="2" id="KW-0812">Transmembrane</keyword>
<dbReference type="InterPro" id="IPR002913">
    <property type="entry name" value="START_lipid-bd_dom"/>
</dbReference>
<evidence type="ECO:0000256" key="1">
    <source>
        <dbReference type="SAM" id="MobiDB-lite"/>
    </source>
</evidence>
<dbReference type="PROSITE" id="PS50848">
    <property type="entry name" value="START"/>
    <property type="match status" value="1"/>
</dbReference>
<feature type="region of interest" description="Disordered" evidence="1">
    <location>
        <begin position="1"/>
        <end position="52"/>
    </location>
</feature>
<evidence type="ECO:0000259" key="3">
    <source>
        <dbReference type="PROSITE" id="PS50848"/>
    </source>
</evidence>
<name>A0A1R1PUM6_ZANCU</name>
<feature type="transmembrane region" description="Helical" evidence="2">
    <location>
        <begin position="368"/>
        <end position="386"/>
    </location>
</feature>
<feature type="compositionally biased region" description="Basic and acidic residues" evidence="1">
    <location>
        <begin position="35"/>
        <end position="52"/>
    </location>
</feature>
<evidence type="ECO:0000313" key="4">
    <source>
        <dbReference type="EMBL" id="OMH84671.1"/>
    </source>
</evidence>
<keyword evidence="2" id="KW-0472">Membrane</keyword>
<dbReference type="PANTHER" id="PTHR19308">
    <property type="entry name" value="PHOSPHATIDYLCHOLINE TRANSFER PROTEIN"/>
    <property type="match status" value="1"/>
</dbReference>